<gene>
    <name evidence="1" type="ORF">D3876_06275</name>
</gene>
<organism evidence="1 2">
    <name type="scientific">Sphingomonas cavernae</name>
    <dbReference type="NCBI Taxonomy" id="2320861"/>
    <lineage>
        <taxon>Bacteria</taxon>
        <taxon>Pseudomonadati</taxon>
        <taxon>Pseudomonadota</taxon>
        <taxon>Alphaproteobacteria</taxon>
        <taxon>Sphingomonadales</taxon>
        <taxon>Sphingomonadaceae</taxon>
        <taxon>Sphingomonas</taxon>
    </lineage>
</organism>
<keyword evidence="2" id="KW-1185">Reference proteome</keyword>
<accession>A0A418WRQ4</accession>
<dbReference type="OrthoDB" id="7428487at2"/>
<comment type="caution">
    <text evidence="1">The sequence shown here is derived from an EMBL/GenBank/DDBJ whole genome shotgun (WGS) entry which is preliminary data.</text>
</comment>
<evidence type="ECO:0008006" key="3">
    <source>
        <dbReference type="Google" id="ProtNLM"/>
    </source>
</evidence>
<sequence>MSSNKLLLEAIALRKCVTATYNRGTVKLAPHILYTRHDELFIDAVTVSRDGKPPREIKIGTFKVSGLSDLALDDEPFAPEPGFDADAEKYAGVALFAVQS</sequence>
<protein>
    <recommendedName>
        <fullName evidence="3">WYL domain-containing protein</fullName>
    </recommendedName>
</protein>
<evidence type="ECO:0000313" key="1">
    <source>
        <dbReference type="EMBL" id="RJF93886.1"/>
    </source>
</evidence>
<evidence type="ECO:0000313" key="2">
    <source>
        <dbReference type="Proteomes" id="UP000286100"/>
    </source>
</evidence>
<reference evidence="1 2" key="1">
    <citation type="submission" date="2018-09" db="EMBL/GenBank/DDBJ databases">
        <authorList>
            <person name="Zhu H."/>
        </authorList>
    </citation>
    <scope>NUCLEOTIDE SEQUENCE [LARGE SCALE GENOMIC DNA]</scope>
    <source>
        <strain evidence="1 2">K2R01-6</strain>
    </source>
</reference>
<dbReference type="RefSeq" id="WP_119760396.1">
    <property type="nucleotide sequence ID" value="NZ_QYUM01000002.1"/>
</dbReference>
<dbReference type="Proteomes" id="UP000286100">
    <property type="component" value="Unassembled WGS sequence"/>
</dbReference>
<proteinExistence type="predicted"/>
<dbReference type="AlphaFoldDB" id="A0A418WRQ4"/>
<dbReference type="EMBL" id="QYUM01000002">
    <property type="protein sequence ID" value="RJF93886.1"/>
    <property type="molecule type" value="Genomic_DNA"/>
</dbReference>
<name>A0A418WRQ4_9SPHN</name>